<keyword evidence="3" id="KW-1185">Reference proteome</keyword>
<gene>
    <name evidence="2" type="ORF">ONB1V03_LOCUS16875</name>
</gene>
<dbReference type="OrthoDB" id="6523134at2759"/>
<feature type="chain" id="PRO_5036403652" description="Secreted protein" evidence="1">
    <location>
        <begin position="23"/>
        <end position="241"/>
    </location>
</feature>
<evidence type="ECO:0000313" key="3">
    <source>
        <dbReference type="Proteomes" id="UP000728032"/>
    </source>
</evidence>
<evidence type="ECO:0008006" key="4">
    <source>
        <dbReference type="Google" id="ProtNLM"/>
    </source>
</evidence>
<reference evidence="2" key="1">
    <citation type="submission" date="2020-11" db="EMBL/GenBank/DDBJ databases">
        <authorList>
            <person name="Tran Van P."/>
        </authorList>
    </citation>
    <scope>NUCLEOTIDE SEQUENCE</scope>
</reference>
<dbReference type="Proteomes" id="UP000728032">
    <property type="component" value="Unassembled WGS sequence"/>
</dbReference>
<keyword evidence="1" id="KW-0732">Signal</keyword>
<name>A0A7R9MJA0_9ACAR</name>
<proteinExistence type="predicted"/>
<dbReference type="PANTHER" id="PTHR33964:SF1">
    <property type="entry name" value="RE45066P"/>
    <property type="match status" value="1"/>
</dbReference>
<protein>
    <recommendedName>
        <fullName evidence="4">Secreted protein</fullName>
    </recommendedName>
</protein>
<feature type="signal peptide" evidence="1">
    <location>
        <begin position="1"/>
        <end position="22"/>
    </location>
</feature>
<dbReference type="AlphaFoldDB" id="A0A7R9MJA0"/>
<dbReference type="EMBL" id="OC934675">
    <property type="protein sequence ID" value="CAD7660305.1"/>
    <property type="molecule type" value="Genomic_DNA"/>
</dbReference>
<sequence length="241" mass="26946">MILSVVVIFNVICLSSIPLCRAQTYRCDVEEKATNNALKEIFLFAADKQKFPTNGAEMKSYCDANILHQKTIKTYGDKCLTPNSKRIVNLMIYSIVKNGASTCKSKRRSLDFQQVGKCGNVGQPDNRKCWDDWVVAMTGISEVEDHKLKIPLSCCYVAKVSACLTRSFEKQSKVCPRKSIEYLDTLFGIYLTDVMAMLCGDYTADNDKCDKIISKIPAPKKKSKDQSPISAIAKILESLPE</sequence>
<dbReference type="EMBL" id="CAJPVJ010019850">
    <property type="protein sequence ID" value="CAG2177443.1"/>
    <property type="molecule type" value="Genomic_DNA"/>
</dbReference>
<organism evidence="2">
    <name type="scientific">Oppiella nova</name>
    <dbReference type="NCBI Taxonomy" id="334625"/>
    <lineage>
        <taxon>Eukaryota</taxon>
        <taxon>Metazoa</taxon>
        <taxon>Ecdysozoa</taxon>
        <taxon>Arthropoda</taxon>
        <taxon>Chelicerata</taxon>
        <taxon>Arachnida</taxon>
        <taxon>Acari</taxon>
        <taxon>Acariformes</taxon>
        <taxon>Sarcoptiformes</taxon>
        <taxon>Oribatida</taxon>
        <taxon>Brachypylina</taxon>
        <taxon>Oppioidea</taxon>
        <taxon>Oppiidae</taxon>
        <taxon>Oppiella</taxon>
    </lineage>
</organism>
<accession>A0A7R9MJA0</accession>
<evidence type="ECO:0000256" key="1">
    <source>
        <dbReference type="SAM" id="SignalP"/>
    </source>
</evidence>
<dbReference type="PANTHER" id="PTHR33964">
    <property type="entry name" value="RE45066P-RELATED"/>
    <property type="match status" value="1"/>
</dbReference>
<evidence type="ECO:0000313" key="2">
    <source>
        <dbReference type="EMBL" id="CAD7660305.1"/>
    </source>
</evidence>